<keyword evidence="1" id="KW-0677">Repeat</keyword>
<name>A0A9W8MXU0_9AGAR</name>
<dbReference type="SUPFAM" id="SSF48403">
    <property type="entry name" value="Ankyrin repeat"/>
    <property type="match status" value="2"/>
</dbReference>
<proteinExistence type="predicted"/>
<dbReference type="SMART" id="SM00248">
    <property type="entry name" value="ANK"/>
    <property type="match status" value="10"/>
</dbReference>
<feature type="region of interest" description="Disordered" evidence="4">
    <location>
        <begin position="631"/>
        <end position="726"/>
    </location>
</feature>
<dbReference type="InterPro" id="IPR036770">
    <property type="entry name" value="Ankyrin_rpt-contain_sf"/>
</dbReference>
<dbReference type="OrthoDB" id="539213at2759"/>
<feature type="repeat" description="ANK" evidence="3">
    <location>
        <begin position="741"/>
        <end position="773"/>
    </location>
</feature>
<dbReference type="PROSITE" id="PS50297">
    <property type="entry name" value="ANK_REP_REGION"/>
    <property type="match status" value="1"/>
</dbReference>
<dbReference type="InterPro" id="IPR002110">
    <property type="entry name" value="Ankyrin_rpt"/>
</dbReference>
<dbReference type="Proteomes" id="UP001148786">
    <property type="component" value="Unassembled WGS sequence"/>
</dbReference>
<evidence type="ECO:0000313" key="5">
    <source>
        <dbReference type="EMBL" id="KAJ3511087.1"/>
    </source>
</evidence>
<dbReference type="PANTHER" id="PTHR24198:SF194">
    <property type="entry name" value="INVERSIN-A"/>
    <property type="match status" value="1"/>
</dbReference>
<evidence type="ECO:0000313" key="6">
    <source>
        <dbReference type="Proteomes" id="UP001148786"/>
    </source>
</evidence>
<dbReference type="EMBL" id="JANKHO010000350">
    <property type="protein sequence ID" value="KAJ3511087.1"/>
    <property type="molecule type" value="Genomic_DNA"/>
</dbReference>
<reference evidence="5" key="1">
    <citation type="submission" date="2022-07" db="EMBL/GenBank/DDBJ databases">
        <title>Genome Sequence of Agrocybe chaxingu.</title>
        <authorList>
            <person name="Buettner E."/>
        </authorList>
    </citation>
    <scope>NUCLEOTIDE SEQUENCE</scope>
    <source>
        <strain evidence="5">MP-N11</strain>
    </source>
</reference>
<keyword evidence="2 3" id="KW-0040">ANK repeat</keyword>
<protein>
    <recommendedName>
        <fullName evidence="7">Ankyrin repeat protein</fullName>
    </recommendedName>
</protein>
<dbReference type="Gene3D" id="1.25.40.20">
    <property type="entry name" value="Ankyrin repeat-containing domain"/>
    <property type="match status" value="3"/>
</dbReference>
<evidence type="ECO:0008006" key="7">
    <source>
        <dbReference type="Google" id="ProtNLM"/>
    </source>
</evidence>
<evidence type="ECO:0000256" key="2">
    <source>
        <dbReference type="ARBA" id="ARBA00023043"/>
    </source>
</evidence>
<gene>
    <name evidence="5" type="ORF">NLJ89_g4302</name>
</gene>
<evidence type="ECO:0000256" key="3">
    <source>
        <dbReference type="PROSITE-ProRule" id="PRU00023"/>
    </source>
</evidence>
<dbReference type="PANTHER" id="PTHR24198">
    <property type="entry name" value="ANKYRIN REPEAT AND PROTEIN KINASE DOMAIN-CONTAINING PROTEIN"/>
    <property type="match status" value="1"/>
</dbReference>
<feature type="region of interest" description="Disordered" evidence="4">
    <location>
        <begin position="1"/>
        <end position="24"/>
    </location>
</feature>
<feature type="compositionally biased region" description="Acidic residues" evidence="4">
    <location>
        <begin position="670"/>
        <end position="695"/>
    </location>
</feature>
<keyword evidence="6" id="KW-1185">Reference proteome</keyword>
<evidence type="ECO:0000256" key="1">
    <source>
        <dbReference type="ARBA" id="ARBA00022737"/>
    </source>
</evidence>
<feature type="compositionally biased region" description="Acidic residues" evidence="4">
    <location>
        <begin position="1211"/>
        <end position="1230"/>
    </location>
</feature>
<feature type="compositionally biased region" description="Basic and acidic residues" evidence="4">
    <location>
        <begin position="631"/>
        <end position="669"/>
    </location>
</feature>
<evidence type="ECO:0000256" key="4">
    <source>
        <dbReference type="SAM" id="MobiDB-lite"/>
    </source>
</evidence>
<accession>A0A9W8MXU0</accession>
<dbReference type="PROSITE" id="PS50088">
    <property type="entry name" value="ANK_REPEAT"/>
    <property type="match status" value="3"/>
</dbReference>
<organism evidence="5 6">
    <name type="scientific">Agrocybe chaxingu</name>
    <dbReference type="NCBI Taxonomy" id="84603"/>
    <lineage>
        <taxon>Eukaryota</taxon>
        <taxon>Fungi</taxon>
        <taxon>Dikarya</taxon>
        <taxon>Basidiomycota</taxon>
        <taxon>Agaricomycotina</taxon>
        <taxon>Agaricomycetes</taxon>
        <taxon>Agaricomycetidae</taxon>
        <taxon>Agaricales</taxon>
        <taxon>Agaricineae</taxon>
        <taxon>Strophariaceae</taxon>
        <taxon>Agrocybe</taxon>
    </lineage>
</organism>
<feature type="repeat" description="ANK" evidence="3">
    <location>
        <begin position="603"/>
        <end position="627"/>
    </location>
</feature>
<dbReference type="Pfam" id="PF12796">
    <property type="entry name" value="Ank_2"/>
    <property type="match status" value="1"/>
</dbReference>
<sequence length="1890" mass="214140">MLRTGSPNAGRHCSPLQPGQHQRADALQDQQALCALSSEYALYLGSHEAFIDRINALPAGPGVSLDAALQPSLDEEAELRRLFAQDRQSARLANPRVGLVDVFKAPDTIRTTRARVVQGPEDLVAKYVMPISEENRKKEGAPCMVSDLEEFKKNWAIFTEGSLSQLLDWNNVVAAGGSVLACLAPLDEEHKKSKRAIRKYYHNKAYPTSDVDLFLWGLNAEQAEAKIKTIYEAVRDSVPWDVTCIRTKHTISIHSQYPYRSVQIVLRLYQSPAEILAGFDIDAPCCAYDGNRVWANPRSIVAIMRQCNTVDVTRRSPSYEIRLSKYSNRAFEVYVPSLVRAEIDPTIYERSIAKMEGLARLLVLEKLKDNDMRTTFLQGRRTLRGRPGGVSTYSRRNKRHYKGDLKTEVDLGLEMNDYDVVQLHIPYGPGWDARRIEKLVYQTDLGMNSTFNPKNKGRRLHRHPAFFGTIEECIEDCCENCPKPIDEDERKLQVDEDEKYISGRLKFIQENPGRQSMTGSFNPIDVGEWSEQVYMKPTEKFFAAIAAHDRPAVQKLLGTEGVDVNQRDHVGRTSLHVAIFAKAEEIACELIDAGARITARVADGRTPLHLAARYSQLCVIQKLFSQNEKNVAEEAKKHTNDNESKDEAMDTKKGPERPSSEDDWSSHTDDDIEMVDAEDGDDEEDEDEGEDEDSDGEPRRSSRKKGAAEGEVEAQTNADAIAEDEENQPDIIDININDWDFGFPALCYAVLYGSLATVEALLDAGADAKLATKPSMTWSLPTLHPLSMLILRGDDEEACKIAERLLKAGATSSTANDEMRTIFHYALQAGRTRLVETILRCDPHAKTVIDFPSVQYQNVVFPIGSAIRKMEYASVAIMLAHGAKLEYDEADITRASEAAPPNVRRNMFGYQEVKNYLDLAYQPVEVALQYHSEIANLLIALGAPVNFPLKRSLYRYANDNERRSLKDWVDFAISSLHENIRKKKFEELIFVEKKDAEPDPEPEAGGWAGFIKKYDAGLTDPDREQWELKNKEKAAKQDRDLRERMEDIKDFLVEIQQLLNQKHAKKWSDLYPDIPTAAIMEVKPYTLEDIMPKKSKEEEERLYVLVSAGWSDQNVPQHLQPQYDELYEACYAGDNDKIQRMCLPVPGQESASGALNPLNISVKLKDRKHRYTPLFAAIAGRRWSTARLVLAIATAQYRPDNDAEKIKWDNDVDMDDDSDNDSCNSDDSDETVERQEVKFVDIANRPSAVQSDVHPKKLLQQLRVPFCKPPRTPEERRRAGHVTLIQKAVVDNDLEAFVQIAKLYDSLPQPLTLGTAVLQTILEHDRPEILDEYLRRTGAGIDVGEARKESGDTEPIQESTNDENRIYLGLNVHGKKRADLARKNDPNAGEAEEKEPPLVWRAAEQKAKEVVLYLASDRPLAAYRHYALNHTDAKAIWFKRIGTEEGGELEKRLPSWLGWTINTLGESPLTSAILGGSVDVMKQIAKIQPKLFAQALQTNIKFIGLNPLLLFVRISKLFDNRTPKVMNDVVDFLLSKKVSPLEKDSVRGWNIYHFICAKNDIDMFAHLLQKLPRDVSETLLFQKSKIRHNTPLHVAIKNKFKALVQMILEYSTNTLLVPDIDGQTPLHCAVAGSCPTITKEILAHCPPEVIHIENGVGNTPLEIATLASLVKKVSNYRQSNIQSEIQPNRIPDSPRPLPFDFVDDIEFQLGVVREVLETMVDRGTVSQERKDQIKTEFNKWLKIMDKRVGKVKALKEKKGQEEREEKEEQAKQNYAPGSYLYVKPDKFSADGVDAEDVCELILEFEKKHGAEPTQRRLVHLLDVQESVGAMLKQADPKREGREDEFELGSDRYYYHRRKEMEELEAEESLEQKLRKASRVFQNIQYFKDPI</sequence>
<feature type="repeat" description="ANK" evidence="3">
    <location>
        <begin position="570"/>
        <end position="602"/>
    </location>
</feature>
<feature type="region of interest" description="Disordered" evidence="4">
    <location>
        <begin position="1208"/>
        <end position="1232"/>
    </location>
</feature>
<comment type="caution">
    <text evidence="5">The sequence shown here is derived from an EMBL/GenBank/DDBJ whole genome shotgun (WGS) entry which is preliminary data.</text>
</comment>